<dbReference type="PATRIC" id="fig|1218492.5.peg.1123"/>
<name>A0A0F4LT02_9LACO</name>
<dbReference type="OrthoDB" id="9804482at2"/>
<sequence>MKLRELIAREGAQQLTTEQLFTVIIGSGTTTASAAMIAHLLGQISHDFAQITELNPKQLQQITGIGPANLARILAVIELSQRLSATPAHWKQPTVTLPNLGTYLVREYGDLLQEQLVGVFLDVHQCVLAEKCLFRGTYNHTTVDCREVIRLALQMPCAQIIIAHNHPSNNLIPSKADREFTQNLQTCCRLFQLELLDHLILGQRSFVSLKEKGLM</sequence>
<keyword evidence="6" id="KW-0482">Metalloprotease</keyword>
<keyword evidence="3" id="KW-0479">Metal-binding</keyword>
<dbReference type="InterPro" id="IPR025657">
    <property type="entry name" value="RadC_JAB"/>
</dbReference>
<dbReference type="NCBIfam" id="NF000642">
    <property type="entry name" value="PRK00024.1"/>
    <property type="match status" value="1"/>
</dbReference>
<dbReference type="Pfam" id="PF04002">
    <property type="entry name" value="RadC"/>
    <property type="match status" value="1"/>
</dbReference>
<dbReference type="GO" id="GO:0008237">
    <property type="term" value="F:metallopeptidase activity"/>
    <property type="evidence" value="ECO:0007669"/>
    <property type="project" value="UniProtKB-KW"/>
</dbReference>
<dbReference type="Pfam" id="PF20582">
    <property type="entry name" value="UPF0758_N"/>
    <property type="match status" value="1"/>
</dbReference>
<keyword evidence="8" id="KW-1133">Transmembrane helix</keyword>
<dbReference type="CDD" id="cd08071">
    <property type="entry name" value="MPN_DUF2466"/>
    <property type="match status" value="1"/>
</dbReference>
<keyword evidence="2" id="KW-0645">Protease</keyword>
<evidence type="ECO:0000256" key="7">
    <source>
        <dbReference type="RuleBase" id="RU003797"/>
    </source>
</evidence>
<evidence type="ECO:0000256" key="1">
    <source>
        <dbReference type="ARBA" id="ARBA00010243"/>
    </source>
</evidence>
<dbReference type="SUPFAM" id="SSF102712">
    <property type="entry name" value="JAB1/MPN domain"/>
    <property type="match status" value="1"/>
</dbReference>
<evidence type="ECO:0000256" key="4">
    <source>
        <dbReference type="ARBA" id="ARBA00022801"/>
    </source>
</evidence>
<dbReference type="GO" id="GO:0046872">
    <property type="term" value="F:metal ion binding"/>
    <property type="evidence" value="ECO:0007669"/>
    <property type="project" value="UniProtKB-KW"/>
</dbReference>
<keyword evidence="11" id="KW-1185">Reference proteome</keyword>
<keyword evidence="5" id="KW-0862">Zinc</keyword>
<dbReference type="RefSeq" id="WP_046316686.1">
    <property type="nucleotide sequence ID" value="NZ_JAMBKK010000001.1"/>
</dbReference>
<keyword evidence="4" id="KW-0378">Hydrolase</keyword>
<dbReference type="STRING" id="1218492.JG30_09820"/>
<proteinExistence type="inferred from homology"/>
<dbReference type="Gene3D" id="3.40.140.10">
    <property type="entry name" value="Cytidine Deaminase, domain 2"/>
    <property type="match status" value="1"/>
</dbReference>
<reference evidence="10 11" key="1">
    <citation type="submission" date="2015-01" db="EMBL/GenBank/DDBJ databases">
        <title>Comparative genomics of the lactic acid bacteria isolated from the honey bee gut.</title>
        <authorList>
            <person name="Ellegaard K.M."/>
            <person name="Tamarit D."/>
            <person name="Javelind E."/>
            <person name="Olofsson T."/>
            <person name="Andersson S.G."/>
            <person name="Vasquez A."/>
        </authorList>
    </citation>
    <scope>NUCLEOTIDE SEQUENCE [LARGE SCALE GENOMIC DNA]</scope>
    <source>
        <strain evidence="10 11">Bin4</strain>
    </source>
</reference>
<comment type="similarity">
    <text evidence="1 7">Belongs to the UPF0758 family.</text>
</comment>
<evidence type="ECO:0000256" key="2">
    <source>
        <dbReference type="ARBA" id="ARBA00022670"/>
    </source>
</evidence>
<dbReference type="InterPro" id="IPR001405">
    <property type="entry name" value="UPF0758"/>
</dbReference>
<feature type="transmembrane region" description="Helical" evidence="8">
    <location>
        <begin position="20"/>
        <end position="41"/>
    </location>
</feature>
<dbReference type="InterPro" id="IPR046778">
    <property type="entry name" value="UPF0758_N"/>
</dbReference>
<accession>A0A0F4LT02</accession>
<evidence type="ECO:0000259" key="9">
    <source>
        <dbReference type="PROSITE" id="PS50249"/>
    </source>
</evidence>
<protein>
    <recommendedName>
        <fullName evidence="9">MPN domain-containing protein</fullName>
    </recommendedName>
</protein>
<organism evidence="10 11">
    <name type="scientific">Bombilactobacillus mellifer</name>
    <dbReference type="NCBI Taxonomy" id="1218492"/>
    <lineage>
        <taxon>Bacteria</taxon>
        <taxon>Bacillati</taxon>
        <taxon>Bacillota</taxon>
        <taxon>Bacilli</taxon>
        <taxon>Lactobacillales</taxon>
        <taxon>Lactobacillaceae</taxon>
        <taxon>Bombilactobacillus</taxon>
    </lineage>
</organism>
<dbReference type="InterPro" id="IPR037518">
    <property type="entry name" value="MPN"/>
</dbReference>
<evidence type="ECO:0000313" key="10">
    <source>
        <dbReference type="EMBL" id="KJY61927.1"/>
    </source>
</evidence>
<dbReference type="PROSITE" id="PS50249">
    <property type="entry name" value="MPN"/>
    <property type="match status" value="1"/>
</dbReference>
<dbReference type="EMBL" id="JXJQ01000008">
    <property type="protein sequence ID" value="KJY61927.1"/>
    <property type="molecule type" value="Genomic_DNA"/>
</dbReference>
<dbReference type="AlphaFoldDB" id="A0A0F4LT02"/>
<evidence type="ECO:0000313" key="11">
    <source>
        <dbReference type="Proteomes" id="UP000033558"/>
    </source>
</evidence>
<dbReference type="NCBIfam" id="TIGR00608">
    <property type="entry name" value="radc"/>
    <property type="match status" value="1"/>
</dbReference>
<dbReference type="Proteomes" id="UP000033558">
    <property type="component" value="Unassembled WGS sequence"/>
</dbReference>
<gene>
    <name evidence="10" type="ORF">JG30_09820</name>
</gene>
<comment type="caution">
    <text evidence="10">The sequence shown here is derived from an EMBL/GenBank/DDBJ whole genome shotgun (WGS) entry which is preliminary data.</text>
</comment>
<dbReference type="GO" id="GO:0006508">
    <property type="term" value="P:proteolysis"/>
    <property type="evidence" value="ECO:0007669"/>
    <property type="project" value="UniProtKB-KW"/>
</dbReference>
<evidence type="ECO:0000256" key="5">
    <source>
        <dbReference type="ARBA" id="ARBA00022833"/>
    </source>
</evidence>
<dbReference type="PANTHER" id="PTHR30471">
    <property type="entry name" value="DNA REPAIR PROTEIN RADC"/>
    <property type="match status" value="1"/>
</dbReference>
<dbReference type="HOGENOM" id="CLU_073529_0_2_9"/>
<feature type="domain" description="MPN" evidence="9">
    <location>
        <begin position="93"/>
        <end position="215"/>
    </location>
</feature>
<keyword evidence="8" id="KW-0472">Membrane</keyword>
<dbReference type="PANTHER" id="PTHR30471:SF3">
    <property type="entry name" value="UPF0758 PROTEIN YEES-RELATED"/>
    <property type="match status" value="1"/>
</dbReference>
<evidence type="ECO:0000256" key="8">
    <source>
        <dbReference type="SAM" id="Phobius"/>
    </source>
</evidence>
<evidence type="ECO:0000256" key="6">
    <source>
        <dbReference type="ARBA" id="ARBA00023049"/>
    </source>
</evidence>
<keyword evidence="8" id="KW-0812">Transmembrane</keyword>
<evidence type="ECO:0000256" key="3">
    <source>
        <dbReference type="ARBA" id="ARBA00022723"/>
    </source>
</evidence>